<gene>
    <name evidence="7" type="primary">SH2D4B</name>
</gene>
<dbReference type="Gene3D" id="3.30.505.10">
    <property type="entry name" value="SH2 domain"/>
    <property type="match status" value="1"/>
</dbReference>
<reference evidence="7" key="3">
    <citation type="submission" date="2025-09" db="UniProtKB">
        <authorList>
            <consortium name="Ensembl"/>
        </authorList>
    </citation>
    <scope>IDENTIFICATION</scope>
</reference>
<dbReference type="AlphaFoldDB" id="A0A8C4S9C3"/>
<feature type="region of interest" description="Disordered" evidence="4">
    <location>
        <begin position="246"/>
        <end position="274"/>
    </location>
</feature>
<evidence type="ECO:0000256" key="3">
    <source>
        <dbReference type="SAM" id="Coils"/>
    </source>
</evidence>
<dbReference type="PANTHER" id="PTHR14388">
    <property type="entry name" value="T CELL-SPECIFIC ADAPTER PROTEIN TSAD"/>
    <property type="match status" value="1"/>
</dbReference>
<keyword evidence="5" id="KW-1133">Transmembrane helix</keyword>
<evidence type="ECO:0000313" key="7">
    <source>
        <dbReference type="Ensembl" id="ENSECRP00000013580.1"/>
    </source>
</evidence>
<evidence type="ECO:0000259" key="6">
    <source>
        <dbReference type="PROSITE" id="PS50001"/>
    </source>
</evidence>
<dbReference type="SMART" id="SM00252">
    <property type="entry name" value="SH2"/>
    <property type="match status" value="1"/>
</dbReference>
<proteinExistence type="predicted"/>
<dbReference type="PRINTS" id="PR00401">
    <property type="entry name" value="SH2DOMAIN"/>
</dbReference>
<feature type="compositionally biased region" description="Polar residues" evidence="4">
    <location>
        <begin position="246"/>
        <end position="265"/>
    </location>
</feature>
<organism evidence="7 8">
    <name type="scientific">Erpetoichthys calabaricus</name>
    <name type="common">Rope fish</name>
    <name type="synonym">Calamoichthys calabaricus</name>
    <dbReference type="NCBI Taxonomy" id="27687"/>
    <lineage>
        <taxon>Eukaryota</taxon>
        <taxon>Metazoa</taxon>
        <taxon>Chordata</taxon>
        <taxon>Craniata</taxon>
        <taxon>Vertebrata</taxon>
        <taxon>Euteleostomi</taxon>
        <taxon>Actinopterygii</taxon>
        <taxon>Polypteriformes</taxon>
        <taxon>Polypteridae</taxon>
        <taxon>Erpetoichthys</taxon>
    </lineage>
</organism>
<feature type="transmembrane region" description="Helical" evidence="5">
    <location>
        <begin position="389"/>
        <end position="409"/>
    </location>
</feature>
<protein>
    <submittedName>
        <fullName evidence="7">SH2 domain containing 4B</fullName>
    </submittedName>
</protein>
<feature type="compositionally biased region" description="Basic and acidic residues" evidence="4">
    <location>
        <begin position="180"/>
        <end position="219"/>
    </location>
</feature>
<dbReference type="Ensembl" id="ENSECRT00000013815.1">
    <property type="protein sequence ID" value="ENSECRP00000013580.1"/>
    <property type="gene ID" value="ENSECRG00000009058.1"/>
</dbReference>
<evidence type="ECO:0000256" key="2">
    <source>
        <dbReference type="PROSITE-ProRule" id="PRU00191"/>
    </source>
</evidence>
<dbReference type="PROSITE" id="PS50001">
    <property type="entry name" value="SH2"/>
    <property type="match status" value="1"/>
</dbReference>
<evidence type="ECO:0000256" key="1">
    <source>
        <dbReference type="ARBA" id="ARBA00022999"/>
    </source>
</evidence>
<dbReference type="GO" id="GO:0005737">
    <property type="term" value="C:cytoplasm"/>
    <property type="evidence" value="ECO:0007669"/>
    <property type="project" value="TreeGrafter"/>
</dbReference>
<dbReference type="InterPro" id="IPR000980">
    <property type="entry name" value="SH2"/>
</dbReference>
<reference evidence="7" key="2">
    <citation type="submission" date="2025-08" db="UniProtKB">
        <authorList>
            <consortium name="Ensembl"/>
        </authorList>
    </citation>
    <scope>IDENTIFICATION</scope>
</reference>
<dbReference type="SUPFAM" id="SSF55550">
    <property type="entry name" value="SH2 domain"/>
    <property type="match status" value="1"/>
</dbReference>
<dbReference type="Proteomes" id="UP000694620">
    <property type="component" value="Chromosome 2"/>
</dbReference>
<keyword evidence="5" id="KW-0472">Membrane</keyword>
<dbReference type="GeneTree" id="ENSGT00940000159732"/>
<feature type="region of interest" description="Disordered" evidence="4">
    <location>
        <begin position="177"/>
        <end position="221"/>
    </location>
</feature>
<evidence type="ECO:0000313" key="8">
    <source>
        <dbReference type="Proteomes" id="UP000694620"/>
    </source>
</evidence>
<feature type="coiled-coil region" evidence="3">
    <location>
        <begin position="96"/>
        <end position="169"/>
    </location>
</feature>
<name>A0A8C4S9C3_ERPCA</name>
<keyword evidence="5" id="KW-0812">Transmembrane</keyword>
<sequence>MMQQILRDLYIDPDLLAELSEEQKQILFYKMREEQVRRWMERENHESVKERVRKNKKSANKALRWLQGQDGEVWVWIMGEAPGDKPYEQISEDLMAERARKQAQKEAQELWREKEAEIERKFRDAMAKEKARFVAEKWREETKIQEELRKREEEERQRGEEEIRRTEEKRAKELYISLKQQHDDRQNDREDKEWQEQLRKSKAADEARKEKARCARNESNRQSLRTIEKGRVAGLSGVFQKTSINDTGSARRNSASIANTTSSPVAVTDPWTRSPWPKSRDSVMHWFQEQQLPKRAGFERNSQDIAPWFHGLITRQEAESLLMNASEGSFLVRVSERIWGYTLSYRQQSGFKHFLIDASGDYYSFLGVDQIRHATLADLIEFHKVLPNYCSLILCCICIGWILFALLIRQVFQQYTFHLLLTSCSSEIFISLITNFIIWKDISWQLRHFINIGHTAKLDIFTGEV</sequence>
<keyword evidence="8" id="KW-1185">Reference proteome</keyword>
<feature type="domain" description="SH2" evidence="6">
    <location>
        <begin position="308"/>
        <end position="384"/>
    </location>
</feature>
<dbReference type="PANTHER" id="PTHR14388:SF7">
    <property type="entry name" value="SH2 DOMAIN-CONTAINING PROTEIN 4B"/>
    <property type="match status" value="1"/>
</dbReference>
<keyword evidence="1 2" id="KW-0727">SH2 domain</keyword>
<evidence type="ECO:0000256" key="5">
    <source>
        <dbReference type="SAM" id="Phobius"/>
    </source>
</evidence>
<feature type="transmembrane region" description="Helical" evidence="5">
    <location>
        <begin position="415"/>
        <end position="438"/>
    </location>
</feature>
<dbReference type="Pfam" id="PF00017">
    <property type="entry name" value="SH2"/>
    <property type="match status" value="1"/>
</dbReference>
<reference evidence="7" key="1">
    <citation type="submission" date="2021-06" db="EMBL/GenBank/DDBJ databases">
        <authorList>
            <consortium name="Wellcome Sanger Institute Data Sharing"/>
        </authorList>
    </citation>
    <scope>NUCLEOTIDE SEQUENCE [LARGE SCALE GENOMIC DNA]</scope>
</reference>
<keyword evidence="3" id="KW-0175">Coiled coil</keyword>
<accession>A0A8C4S9C3</accession>
<evidence type="ECO:0000256" key="4">
    <source>
        <dbReference type="SAM" id="MobiDB-lite"/>
    </source>
</evidence>
<dbReference type="InterPro" id="IPR036860">
    <property type="entry name" value="SH2_dom_sf"/>
</dbReference>